<reference evidence="2" key="1">
    <citation type="submission" date="2020-07" db="EMBL/GenBank/DDBJ databases">
        <title>Huge and variable diversity of episymbiotic CPR bacteria and DPANN archaea in groundwater ecosystems.</title>
        <authorList>
            <person name="He C.Y."/>
            <person name="Keren R."/>
            <person name="Whittaker M."/>
            <person name="Farag I.F."/>
            <person name="Doudna J."/>
            <person name="Cate J.H.D."/>
            <person name="Banfield J.F."/>
        </authorList>
    </citation>
    <scope>NUCLEOTIDE SEQUENCE</scope>
    <source>
        <strain evidence="2">NC_groundwater_1520_Pr4_B-0.1um_53_5</strain>
    </source>
</reference>
<comment type="caution">
    <text evidence="2">The sequence shown here is derived from an EMBL/GenBank/DDBJ whole genome shotgun (WGS) entry which is preliminary data.</text>
</comment>
<sequence>MQKICQPQPQPHPGTRYYVPAGTKKDKKNPSLPNPRSRTCCRSGANDRPDQPEALSN</sequence>
<feature type="region of interest" description="Disordered" evidence="1">
    <location>
        <begin position="1"/>
        <end position="57"/>
    </location>
</feature>
<gene>
    <name evidence="2" type="ORF">HY768_00450</name>
</gene>
<evidence type="ECO:0000313" key="3">
    <source>
        <dbReference type="Proteomes" id="UP000736328"/>
    </source>
</evidence>
<proteinExistence type="predicted"/>
<evidence type="ECO:0000313" key="2">
    <source>
        <dbReference type="EMBL" id="MBI4725693.1"/>
    </source>
</evidence>
<dbReference type="Proteomes" id="UP000736328">
    <property type="component" value="Unassembled WGS sequence"/>
</dbReference>
<accession>A0A933IBZ7</accession>
<name>A0A933IBZ7_UNCT6</name>
<dbReference type="AlphaFoldDB" id="A0A933IBZ7"/>
<evidence type="ECO:0000256" key="1">
    <source>
        <dbReference type="SAM" id="MobiDB-lite"/>
    </source>
</evidence>
<organism evidence="2 3">
    <name type="scientific">candidate division TA06 bacterium</name>
    <dbReference type="NCBI Taxonomy" id="2250710"/>
    <lineage>
        <taxon>Bacteria</taxon>
        <taxon>Bacteria division TA06</taxon>
    </lineage>
</organism>
<dbReference type="EMBL" id="JACQXR010000005">
    <property type="protein sequence ID" value="MBI4725693.1"/>
    <property type="molecule type" value="Genomic_DNA"/>
</dbReference>
<protein>
    <submittedName>
        <fullName evidence="2">Uncharacterized protein</fullName>
    </submittedName>
</protein>